<dbReference type="InterPro" id="IPR011081">
    <property type="entry name" value="Big_4"/>
</dbReference>
<accession>A0ABW8SEE0</accession>
<organism evidence="2 3">
    <name type="scientific">Candidatus Clostridium eludens</name>
    <dbReference type="NCBI Taxonomy" id="3381663"/>
    <lineage>
        <taxon>Bacteria</taxon>
        <taxon>Bacillati</taxon>
        <taxon>Bacillota</taxon>
        <taxon>Clostridia</taxon>
        <taxon>Eubacteriales</taxon>
        <taxon>Clostridiaceae</taxon>
        <taxon>Clostridium</taxon>
    </lineage>
</organism>
<evidence type="ECO:0000259" key="1">
    <source>
        <dbReference type="Pfam" id="PF07532"/>
    </source>
</evidence>
<reference evidence="2 3" key="1">
    <citation type="submission" date="2024-11" db="EMBL/GenBank/DDBJ databases">
        <authorList>
            <person name="Heng Y.C."/>
            <person name="Lim A.C.H."/>
            <person name="Lee J.K.Y."/>
            <person name="Kittelmann S."/>
        </authorList>
    </citation>
    <scope>NUCLEOTIDE SEQUENCE [LARGE SCALE GENOMIC DNA]</scope>
    <source>
        <strain evidence="2 3">WILCCON 0269</strain>
    </source>
</reference>
<gene>
    <name evidence="2" type="ORF">ACJDU8_01805</name>
</gene>
<dbReference type="EMBL" id="JBJHZX010000002">
    <property type="protein sequence ID" value="MFL0194315.1"/>
    <property type="molecule type" value="Genomic_DNA"/>
</dbReference>
<proteinExistence type="predicted"/>
<evidence type="ECO:0000313" key="2">
    <source>
        <dbReference type="EMBL" id="MFL0194315.1"/>
    </source>
</evidence>
<evidence type="ECO:0000313" key="3">
    <source>
        <dbReference type="Proteomes" id="UP001623660"/>
    </source>
</evidence>
<feature type="domain" description="Bacterial Ig-like" evidence="1">
    <location>
        <begin position="133"/>
        <end position="186"/>
    </location>
</feature>
<sequence length="379" mass="39404">MISKKVCMGLSKIAITTIIAIIATSLGGVVYAKDGDIYNISTTPITDEGGIGNILLNNRSTLFNMITNMGNYGYEVGSKLYKAPDVNDIFITNPTATIDTIYSDIKTNLTPISASAQTTLTVSFASAITIPATAVGVVPTLPSTVNVTLSDGTTASAAITWNAAATTAATYANVGQVAINGILAGYGNYAVSAIVTVSNQAIYKTQLNNEISEAQNMADIVSVGNSVGDCSQAAMDALNEAISVAQAVAESTNVTQNDIDNEVIILQLAQLSFNKTIITVLVPSTNSVSANTNFDQTIQVKIQGLGNFTQNLNTNSITLGGDFTGLTVESATIVDATHDYEANIRLVGNLQRSTGIGTITVNGAGWNQGYNLTCSIAIN</sequence>
<dbReference type="Proteomes" id="UP001623660">
    <property type="component" value="Unassembled WGS sequence"/>
</dbReference>
<dbReference type="Gene3D" id="1.20.1270.90">
    <property type="entry name" value="AF1782-like"/>
    <property type="match status" value="1"/>
</dbReference>
<keyword evidence="3" id="KW-1185">Reference proteome</keyword>
<name>A0ABW8SEE0_9CLOT</name>
<comment type="caution">
    <text evidence="2">The sequence shown here is derived from an EMBL/GenBank/DDBJ whole genome shotgun (WGS) entry which is preliminary data.</text>
</comment>
<dbReference type="Pfam" id="PF07532">
    <property type="entry name" value="Big_4"/>
    <property type="match status" value="1"/>
</dbReference>
<protein>
    <submittedName>
        <fullName evidence="2">Ig-like domain-containing protein</fullName>
    </submittedName>
</protein>
<dbReference type="RefSeq" id="WP_406790434.1">
    <property type="nucleotide sequence ID" value="NZ_JBJHZX010000002.1"/>
</dbReference>